<feature type="compositionally biased region" description="Basic and acidic residues" evidence="1">
    <location>
        <begin position="98"/>
        <end position="133"/>
    </location>
</feature>
<keyword evidence="2" id="KW-0547">Nucleotide-binding</keyword>
<dbReference type="STRING" id="35608.A0A2U1KXQ5"/>
<dbReference type="AlphaFoldDB" id="A0A2U1KXQ5"/>
<sequence length="183" mass="21527">MFLQEQNELKDHFLKFPDQKFRPMIASIDEDVEKSSLADQDDVGTWKWSSSGQNQNRKYRDSSGSKTFDSESITEDERSARYVSTSHSEHVTPSSRSSRSDDHRRSRRYSPEYDRREGRSEPSPRHGKDYRDYDDKRSRYESFRRIPSVLSKIGVKLMSLNVKKSVAVIQTYKRRDIDMNGIM</sequence>
<dbReference type="EMBL" id="PKPP01013020">
    <property type="protein sequence ID" value="PWA41532.1"/>
    <property type="molecule type" value="Genomic_DNA"/>
</dbReference>
<name>A0A2U1KXQ5_ARTAN</name>
<keyword evidence="2" id="KW-0067">ATP-binding</keyword>
<keyword evidence="2" id="KW-0347">Helicase</keyword>
<dbReference type="Proteomes" id="UP000245207">
    <property type="component" value="Unassembled WGS sequence"/>
</dbReference>
<dbReference type="GO" id="GO:0004386">
    <property type="term" value="F:helicase activity"/>
    <property type="evidence" value="ECO:0007669"/>
    <property type="project" value="UniProtKB-KW"/>
</dbReference>
<evidence type="ECO:0000256" key="1">
    <source>
        <dbReference type="SAM" id="MobiDB-lite"/>
    </source>
</evidence>
<protein>
    <submittedName>
        <fullName evidence="2">DNA/RNA helicase, DEAD/DEAH box type, N-terminal</fullName>
    </submittedName>
</protein>
<keyword evidence="3" id="KW-1185">Reference proteome</keyword>
<feature type="region of interest" description="Disordered" evidence="1">
    <location>
        <begin position="32"/>
        <end position="133"/>
    </location>
</feature>
<evidence type="ECO:0000313" key="3">
    <source>
        <dbReference type="Proteomes" id="UP000245207"/>
    </source>
</evidence>
<gene>
    <name evidence="2" type="ORF">CTI12_AA553110</name>
</gene>
<organism evidence="2 3">
    <name type="scientific">Artemisia annua</name>
    <name type="common">Sweet wormwood</name>
    <dbReference type="NCBI Taxonomy" id="35608"/>
    <lineage>
        <taxon>Eukaryota</taxon>
        <taxon>Viridiplantae</taxon>
        <taxon>Streptophyta</taxon>
        <taxon>Embryophyta</taxon>
        <taxon>Tracheophyta</taxon>
        <taxon>Spermatophyta</taxon>
        <taxon>Magnoliopsida</taxon>
        <taxon>eudicotyledons</taxon>
        <taxon>Gunneridae</taxon>
        <taxon>Pentapetalae</taxon>
        <taxon>asterids</taxon>
        <taxon>campanulids</taxon>
        <taxon>Asterales</taxon>
        <taxon>Asteraceae</taxon>
        <taxon>Asteroideae</taxon>
        <taxon>Anthemideae</taxon>
        <taxon>Artemisiinae</taxon>
        <taxon>Artemisia</taxon>
    </lineage>
</organism>
<feature type="compositionally biased region" description="Polar residues" evidence="1">
    <location>
        <begin position="47"/>
        <end position="57"/>
    </location>
</feature>
<keyword evidence="2" id="KW-0378">Hydrolase</keyword>
<reference evidence="2 3" key="1">
    <citation type="journal article" date="2018" name="Mol. Plant">
        <title>The genome of Artemisia annua provides insight into the evolution of Asteraceae family and artemisinin biosynthesis.</title>
        <authorList>
            <person name="Shen Q."/>
            <person name="Zhang L."/>
            <person name="Liao Z."/>
            <person name="Wang S."/>
            <person name="Yan T."/>
            <person name="Shi P."/>
            <person name="Liu M."/>
            <person name="Fu X."/>
            <person name="Pan Q."/>
            <person name="Wang Y."/>
            <person name="Lv Z."/>
            <person name="Lu X."/>
            <person name="Zhang F."/>
            <person name="Jiang W."/>
            <person name="Ma Y."/>
            <person name="Chen M."/>
            <person name="Hao X."/>
            <person name="Li L."/>
            <person name="Tang Y."/>
            <person name="Lv G."/>
            <person name="Zhou Y."/>
            <person name="Sun X."/>
            <person name="Brodelius P.E."/>
            <person name="Rose J.K.C."/>
            <person name="Tang K."/>
        </authorList>
    </citation>
    <scope>NUCLEOTIDE SEQUENCE [LARGE SCALE GENOMIC DNA]</scope>
    <source>
        <strain evidence="3">cv. Huhao1</strain>
        <tissue evidence="2">Leaf</tissue>
    </source>
</reference>
<comment type="caution">
    <text evidence="2">The sequence shown here is derived from an EMBL/GenBank/DDBJ whole genome shotgun (WGS) entry which is preliminary data.</text>
</comment>
<evidence type="ECO:0000313" key="2">
    <source>
        <dbReference type="EMBL" id="PWA41532.1"/>
    </source>
</evidence>
<proteinExistence type="predicted"/>
<accession>A0A2U1KXQ5</accession>